<feature type="compositionally biased region" description="Polar residues" evidence="1">
    <location>
        <begin position="7"/>
        <end position="28"/>
    </location>
</feature>
<evidence type="ECO:0000313" key="2">
    <source>
        <dbReference type="EMBL" id="JAC72138.1"/>
    </source>
</evidence>
<accession>A0A061RJJ9</accession>
<dbReference type="EMBL" id="GBEZ01013890">
    <property type="protein sequence ID" value="JAC72138.1"/>
    <property type="molecule type" value="Transcribed_RNA"/>
</dbReference>
<reference evidence="2" key="1">
    <citation type="submission" date="2014-05" db="EMBL/GenBank/DDBJ databases">
        <title>The transcriptome of the halophilic microalga Tetraselmis sp. GSL018 isolated from the Great Salt Lake, Utah.</title>
        <authorList>
            <person name="Jinkerson R.E."/>
            <person name="D'Adamo S."/>
            <person name="Posewitz M.C."/>
        </authorList>
    </citation>
    <scope>NUCLEOTIDE SEQUENCE</scope>
    <source>
        <strain evidence="2">GSL018</strain>
    </source>
</reference>
<feature type="compositionally biased region" description="Pro residues" evidence="1">
    <location>
        <begin position="165"/>
        <end position="174"/>
    </location>
</feature>
<protein>
    <submittedName>
        <fullName evidence="2">Uncharacterized protein</fullName>
    </submittedName>
</protein>
<feature type="region of interest" description="Disordered" evidence="1">
    <location>
        <begin position="1"/>
        <end position="28"/>
    </location>
</feature>
<evidence type="ECO:0000256" key="1">
    <source>
        <dbReference type="SAM" id="MobiDB-lite"/>
    </source>
</evidence>
<proteinExistence type="predicted"/>
<name>A0A061RJJ9_9CHLO</name>
<gene>
    <name evidence="2" type="ORF">TSPGSL018_399</name>
</gene>
<organism evidence="2">
    <name type="scientific">Tetraselmis sp. GSL018</name>
    <dbReference type="NCBI Taxonomy" id="582737"/>
    <lineage>
        <taxon>Eukaryota</taxon>
        <taxon>Viridiplantae</taxon>
        <taxon>Chlorophyta</taxon>
        <taxon>core chlorophytes</taxon>
        <taxon>Chlorodendrophyceae</taxon>
        <taxon>Chlorodendrales</taxon>
        <taxon>Chlorodendraceae</taxon>
        <taxon>Tetraselmis</taxon>
    </lineage>
</organism>
<sequence length="174" mass="19271">MVDNEESSSTRAENNSTGSQAKDCSSGNNSKNNAACFLQAYYAGSDVGELLEPIHEDVGSYKLQNASLGSTEPFRLTRFVPWWVKAVRRLLYTAFATWCGCISAPPRCLCRYSIRVLVLLESVCSKMLQQLGEKTEAQQKVCASPSELSEERPKRTRGNTQGFERPPPSESHKA</sequence>
<feature type="region of interest" description="Disordered" evidence="1">
    <location>
        <begin position="134"/>
        <end position="174"/>
    </location>
</feature>
<dbReference type="AlphaFoldDB" id="A0A061RJJ9"/>